<accession>A0A1H3E6J5</accession>
<gene>
    <name evidence="7" type="ORF">SAMN04487946_10279</name>
</gene>
<dbReference type="PANTHER" id="PTHR10806:SF6">
    <property type="entry name" value="SIGNAL PEPTIDASE COMPLEX CATALYTIC SUBUNIT SEC11"/>
    <property type="match status" value="1"/>
</dbReference>
<feature type="region of interest" description="Disordered" evidence="5">
    <location>
        <begin position="1"/>
        <end position="97"/>
    </location>
</feature>
<evidence type="ECO:0000313" key="7">
    <source>
        <dbReference type="EMBL" id="SDX74316.1"/>
    </source>
</evidence>
<dbReference type="STRING" id="660517.SAMN04487946_10279"/>
<reference evidence="8" key="1">
    <citation type="submission" date="2016-10" db="EMBL/GenBank/DDBJ databases">
        <authorList>
            <person name="Varghese N."/>
            <person name="Submissions S."/>
        </authorList>
    </citation>
    <scope>NUCLEOTIDE SEQUENCE [LARGE SCALE GENOMIC DNA]</scope>
    <source>
        <strain evidence="8">CGMCC 1.10118</strain>
    </source>
</reference>
<comment type="subcellular location">
    <subcellularLocation>
        <location evidence="1">Membrane</location>
    </subcellularLocation>
</comment>
<sequence length="299" mass="31703">MTDDEGGADRDGRPTEGPPSPDPAADTDVASDTTAETDDTDVAVDSADSGGADPDDDGEDPDEVGNEPDVPVGVAESRREGRPRPQPSSAATGSQNVLTRFRTAQSGPLVFIRETLYSVAAVLAVGFLLFAISGVWPPMVAVESGSMEPQMHRGDLIFVTEPQRFSPDYARGGTGVVTVEVGSDNGYRSFGGNGSVVIYDPPDRRGSPIIHRAHFYVDDGENWYDEANPDHVRASNCAELTNCPAPHAGFITKGDANARYDQASGIAGPVRPGWVRGTARFRIPYLGYVRLKLVGLLAA</sequence>
<feature type="compositionally biased region" description="Polar residues" evidence="5">
    <location>
        <begin position="87"/>
        <end position="97"/>
    </location>
</feature>
<dbReference type="SUPFAM" id="SSF51306">
    <property type="entry name" value="LexA/Signal peptidase"/>
    <property type="match status" value="1"/>
</dbReference>
<dbReference type="InterPro" id="IPR019533">
    <property type="entry name" value="Peptidase_S26"/>
</dbReference>
<dbReference type="GO" id="GO:0004252">
    <property type="term" value="F:serine-type endopeptidase activity"/>
    <property type="evidence" value="ECO:0007669"/>
    <property type="project" value="InterPro"/>
</dbReference>
<name>A0A1H3E6J5_9EURY</name>
<dbReference type="AlphaFoldDB" id="A0A1H3E6J5"/>
<keyword evidence="3 6" id="KW-1133">Transmembrane helix</keyword>
<dbReference type="GO" id="GO:0006465">
    <property type="term" value="P:signal peptide processing"/>
    <property type="evidence" value="ECO:0007669"/>
    <property type="project" value="InterPro"/>
</dbReference>
<evidence type="ECO:0000313" key="8">
    <source>
        <dbReference type="Proteomes" id="UP000199170"/>
    </source>
</evidence>
<dbReference type="Proteomes" id="UP000199170">
    <property type="component" value="Unassembled WGS sequence"/>
</dbReference>
<dbReference type="GO" id="GO:0016020">
    <property type="term" value="C:membrane"/>
    <property type="evidence" value="ECO:0007669"/>
    <property type="project" value="UniProtKB-SubCell"/>
</dbReference>
<dbReference type="InterPro" id="IPR036286">
    <property type="entry name" value="LexA/Signal_pep-like_sf"/>
</dbReference>
<evidence type="ECO:0000256" key="2">
    <source>
        <dbReference type="ARBA" id="ARBA00022692"/>
    </source>
</evidence>
<dbReference type="CDD" id="cd06530">
    <property type="entry name" value="S26_SPase_I"/>
    <property type="match status" value="1"/>
</dbReference>
<keyword evidence="2 6" id="KW-0812">Transmembrane</keyword>
<evidence type="ECO:0000256" key="6">
    <source>
        <dbReference type="SAM" id="Phobius"/>
    </source>
</evidence>
<proteinExistence type="predicted"/>
<feature type="compositionally biased region" description="Low complexity" evidence="5">
    <location>
        <begin position="43"/>
        <end position="52"/>
    </location>
</feature>
<evidence type="ECO:0000256" key="4">
    <source>
        <dbReference type="ARBA" id="ARBA00023136"/>
    </source>
</evidence>
<feature type="compositionally biased region" description="Low complexity" evidence="5">
    <location>
        <begin position="23"/>
        <end position="34"/>
    </location>
</feature>
<feature type="transmembrane region" description="Helical" evidence="6">
    <location>
        <begin position="116"/>
        <end position="136"/>
    </location>
</feature>
<feature type="compositionally biased region" description="Acidic residues" evidence="5">
    <location>
        <begin position="53"/>
        <end position="66"/>
    </location>
</feature>
<evidence type="ECO:0000256" key="5">
    <source>
        <dbReference type="SAM" id="MobiDB-lite"/>
    </source>
</evidence>
<organism evidence="7 8">
    <name type="scientific">Halobellus clavatus</name>
    <dbReference type="NCBI Taxonomy" id="660517"/>
    <lineage>
        <taxon>Archaea</taxon>
        <taxon>Methanobacteriati</taxon>
        <taxon>Methanobacteriota</taxon>
        <taxon>Stenosarchaea group</taxon>
        <taxon>Halobacteria</taxon>
        <taxon>Halobacteriales</taxon>
        <taxon>Haloferacaceae</taxon>
        <taxon>Halobellus</taxon>
    </lineage>
</organism>
<keyword evidence="4 6" id="KW-0472">Membrane</keyword>
<evidence type="ECO:0000256" key="3">
    <source>
        <dbReference type="ARBA" id="ARBA00022989"/>
    </source>
</evidence>
<dbReference type="PANTHER" id="PTHR10806">
    <property type="entry name" value="SIGNAL PEPTIDASE COMPLEX CATALYTIC SUBUNIT SEC11"/>
    <property type="match status" value="1"/>
</dbReference>
<keyword evidence="8" id="KW-1185">Reference proteome</keyword>
<protein>
    <submittedName>
        <fullName evidence="7">Signal peptidase, endoplasmic reticulum-type</fullName>
    </submittedName>
</protein>
<dbReference type="InterPro" id="IPR001733">
    <property type="entry name" value="Peptidase_S26B"/>
</dbReference>
<evidence type="ECO:0000256" key="1">
    <source>
        <dbReference type="ARBA" id="ARBA00004370"/>
    </source>
</evidence>
<dbReference type="EMBL" id="FNPB01000002">
    <property type="protein sequence ID" value="SDX74316.1"/>
    <property type="molecule type" value="Genomic_DNA"/>
</dbReference>